<dbReference type="InterPro" id="IPR047146">
    <property type="entry name" value="Cyt_P450_E_CYP52_fungi"/>
</dbReference>
<name>A0A4Z0A5S2_9AGAM</name>
<evidence type="ECO:0000256" key="4">
    <source>
        <dbReference type="ARBA" id="ARBA00022723"/>
    </source>
</evidence>
<gene>
    <name evidence="9" type="ORF">EWM64_g2745</name>
</gene>
<evidence type="ECO:0000313" key="10">
    <source>
        <dbReference type="Proteomes" id="UP000298061"/>
    </source>
</evidence>
<comment type="caution">
    <text evidence="9">The sequence shown here is derived from an EMBL/GenBank/DDBJ whole genome shotgun (WGS) entry which is preliminary data.</text>
</comment>
<dbReference type="GO" id="GO:0005506">
    <property type="term" value="F:iron ion binding"/>
    <property type="evidence" value="ECO:0007669"/>
    <property type="project" value="InterPro"/>
</dbReference>
<dbReference type="Gene3D" id="1.10.630.10">
    <property type="entry name" value="Cytochrome P450"/>
    <property type="match status" value="1"/>
</dbReference>
<reference evidence="9 10" key="1">
    <citation type="submission" date="2019-02" db="EMBL/GenBank/DDBJ databases">
        <title>Genome sequencing of the rare red list fungi Hericium alpestre (H. flagellum).</title>
        <authorList>
            <person name="Buettner E."/>
            <person name="Kellner H."/>
        </authorList>
    </citation>
    <scope>NUCLEOTIDE SEQUENCE [LARGE SCALE GENOMIC DNA]</scope>
    <source>
        <strain evidence="9 10">DSM 108284</strain>
    </source>
</reference>
<dbReference type="PANTHER" id="PTHR24287">
    <property type="entry name" value="P450, PUTATIVE (EUROFUNG)-RELATED"/>
    <property type="match status" value="1"/>
</dbReference>
<dbReference type="GO" id="GO:0016705">
    <property type="term" value="F:oxidoreductase activity, acting on paired donors, with incorporation or reduction of molecular oxygen"/>
    <property type="evidence" value="ECO:0007669"/>
    <property type="project" value="InterPro"/>
</dbReference>
<keyword evidence="10" id="KW-1185">Reference proteome</keyword>
<comment type="similarity">
    <text evidence="2">Belongs to the cytochrome P450 family.</text>
</comment>
<dbReference type="Pfam" id="PF00067">
    <property type="entry name" value="p450"/>
    <property type="match status" value="1"/>
</dbReference>
<dbReference type="InterPro" id="IPR036396">
    <property type="entry name" value="Cyt_P450_sf"/>
</dbReference>
<keyword evidence="6" id="KW-0408">Iron</keyword>
<comment type="cofactor">
    <cofactor evidence="1">
        <name>heme</name>
        <dbReference type="ChEBI" id="CHEBI:30413"/>
    </cofactor>
</comment>
<evidence type="ECO:0000256" key="1">
    <source>
        <dbReference type="ARBA" id="ARBA00001971"/>
    </source>
</evidence>
<feature type="transmembrane region" description="Helical" evidence="8">
    <location>
        <begin position="14"/>
        <end position="32"/>
    </location>
</feature>
<dbReference type="SUPFAM" id="SSF48264">
    <property type="entry name" value="Cytochrome P450"/>
    <property type="match status" value="1"/>
</dbReference>
<evidence type="ECO:0000256" key="3">
    <source>
        <dbReference type="ARBA" id="ARBA00022617"/>
    </source>
</evidence>
<evidence type="ECO:0000256" key="8">
    <source>
        <dbReference type="SAM" id="Phobius"/>
    </source>
</evidence>
<evidence type="ECO:0000256" key="7">
    <source>
        <dbReference type="ARBA" id="ARBA00023033"/>
    </source>
</evidence>
<keyword evidence="7" id="KW-0503">Monooxygenase</keyword>
<accession>A0A4Z0A5S2</accession>
<keyword evidence="8" id="KW-0472">Membrane</keyword>
<protein>
    <recommendedName>
        <fullName evidence="11">Cytochrome P450</fullName>
    </recommendedName>
</protein>
<dbReference type="GO" id="GO:0004497">
    <property type="term" value="F:monooxygenase activity"/>
    <property type="evidence" value="ECO:0007669"/>
    <property type="project" value="UniProtKB-KW"/>
</dbReference>
<dbReference type="AlphaFoldDB" id="A0A4Z0A5S2"/>
<dbReference type="Proteomes" id="UP000298061">
    <property type="component" value="Unassembled WGS sequence"/>
</dbReference>
<sequence>MHPRQYRLRFLSDVFRVVVLPALFTGAVLRYGPYNPGLFKRIAFCALSIPAGVVIRSWISSWSAKRNAARLGAVLPPAVRGRWPGNLDIAVGLVRSLNHDYLMQYMGDLFDKYNTKTLNTRILWDDQIWTIDESNVKFMLIGPGFELFHKGYWWQERLESFLGNGIFNRDKEEWHAHRQIARPWFIRDRISDLSLFDRHTTDTIDIIIDHARDRRAFDAQDLFARFTLDSASEFLFGNCLHTLQGALPVAGKAKLGPKGSAIDDEFGTFAWAFENAQV</sequence>
<evidence type="ECO:0000256" key="6">
    <source>
        <dbReference type="ARBA" id="ARBA00023004"/>
    </source>
</evidence>
<organism evidence="9 10">
    <name type="scientific">Hericium alpestre</name>
    <dbReference type="NCBI Taxonomy" id="135208"/>
    <lineage>
        <taxon>Eukaryota</taxon>
        <taxon>Fungi</taxon>
        <taxon>Dikarya</taxon>
        <taxon>Basidiomycota</taxon>
        <taxon>Agaricomycotina</taxon>
        <taxon>Agaricomycetes</taxon>
        <taxon>Russulales</taxon>
        <taxon>Hericiaceae</taxon>
        <taxon>Hericium</taxon>
    </lineage>
</organism>
<proteinExistence type="inferred from homology"/>
<dbReference type="GO" id="GO:0020037">
    <property type="term" value="F:heme binding"/>
    <property type="evidence" value="ECO:0007669"/>
    <property type="project" value="InterPro"/>
</dbReference>
<keyword evidence="5" id="KW-0560">Oxidoreductase</keyword>
<evidence type="ECO:0000313" key="9">
    <source>
        <dbReference type="EMBL" id="TFY81269.1"/>
    </source>
</evidence>
<evidence type="ECO:0000256" key="2">
    <source>
        <dbReference type="ARBA" id="ARBA00010617"/>
    </source>
</evidence>
<dbReference type="PANTHER" id="PTHR24287:SF1">
    <property type="entry name" value="P450, PUTATIVE (EUROFUNG)-RELATED"/>
    <property type="match status" value="1"/>
</dbReference>
<keyword evidence="3" id="KW-0349">Heme</keyword>
<dbReference type="STRING" id="135208.A0A4Z0A5S2"/>
<keyword evidence="8" id="KW-1133">Transmembrane helix</keyword>
<evidence type="ECO:0008006" key="11">
    <source>
        <dbReference type="Google" id="ProtNLM"/>
    </source>
</evidence>
<dbReference type="OrthoDB" id="1470350at2759"/>
<keyword evidence="4" id="KW-0479">Metal-binding</keyword>
<dbReference type="InterPro" id="IPR001128">
    <property type="entry name" value="Cyt_P450"/>
</dbReference>
<evidence type="ECO:0000256" key="5">
    <source>
        <dbReference type="ARBA" id="ARBA00023002"/>
    </source>
</evidence>
<keyword evidence="8" id="KW-0812">Transmembrane</keyword>
<dbReference type="EMBL" id="SFCI01000231">
    <property type="protein sequence ID" value="TFY81269.1"/>
    <property type="molecule type" value="Genomic_DNA"/>
</dbReference>